<organism evidence="2 3">
    <name type="scientific">Pseudonocardia parietis</name>
    <dbReference type="NCBI Taxonomy" id="570936"/>
    <lineage>
        <taxon>Bacteria</taxon>
        <taxon>Bacillati</taxon>
        <taxon>Actinomycetota</taxon>
        <taxon>Actinomycetes</taxon>
        <taxon>Pseudonocardiales</taxon>
        <taxon>Pseudonocardiaceae</taxon>
        <taxon>Pseudonocardia</taxon>
    </lineage>
</organism>
<proteinExistence type="predicted"/>
<dbReference type="Gene3D" id="2.40.50.1020">
    <property type="entry name" value="LytTr DNA-binding domain"/>
    <property type="match status" value="1"/>
</dbReference>
<feature type="domain" description="HTH LytTR-type" evidence="1">
    <location>
        <begin position="152"/>
        <end position="254"/>
    </location>
</feature>
<dbReference type="Proteomes" id="UP001519295">
    <property type="component" value="Unassembled WGS sequence"/>
</dbReference>
<protein>
    <recommendedName>
        <fullName evidence="1">HTH LytTR-type domain-containing protein</fullName>
    </recommendedName>
</protein>
<comment type="caution">
    <text evidence="2">The sequence shown here is derived from an EMBL/GenBank/DDBJ whole genome shotgun (WGS) entry which is preliminary data.</text>
</comment>
<accession>A0ABS4VYC5</accession>
<dbReference type="Pfam" id="PF04397">
    <property type="entry name" value="LytTR"/>
    <property type="match status" value="1"/>
</dbReference>
<evidence type="ECO:0000313" key="2">
    <source>
        <dbReference type="EMBL" id="MBP2368953.1"/>
    </source>
</evidence>
<dbReference type="InterPro" id="IPR046947">
    <property type="entry name" value="LytR-like"/>
</dbReference>
<keyword evidence="3" id="KW-1185">Reference proteome</keyword>
<dbReference type="InterPro" id="IPR007492">
    <property type="entry name" value="LytTR_DNA-bd_dom"/>
</dbReference>
<dbReference type="RefSeq" id="WP_210030694.1">
    <property type="nucleotide sequence ID" value="NZ_JAGINU010000001.1"/>
</dbReference>
<dbReference type="PROSITE" id="PS50930">
    <property type="entry name" value="HTH_LYTTR"/>
    <property type="match status" value="1"/>
</dbReference>
<dbReference type="PANTHER" id="PTHR37299:SF1">
    <property type="entry name" value="STAGE 0 SPORULATION PROTEIN A HOMOLOG"/>
    <property type="match status" value="1"/>
</dbReference>
<dbReference type="PANTHER" id="PTHR37299">
    <property type="entry name" value="TRANSCRIPTIONAL REGULATOR-RELATED"/>
    <property type="match status" value="1"/>
</dbReference>
<evidence type="ECO:0000313" key="3">
    <source>
        <dbReference type="Proteomes" id="UP001519295"/>
    </source>
</evidence>
<name>A0ABS4VYC5_9PSEU</name>
<dbReference type="EMBL" id="JAGINU010000001">
    <property type="protein sequence ID" value="MBP2368953.1"/>
    <property type="molecule type" value="Genomic_DNA"/>
</dbReference>
<dbReference type="SMART" id="SM00850">
    <property type="entry name" value="LytTR"/>
    <property type="match status" value="1"/>
</dbReference>
<gene>
    <name evidence="2" type="ORF">JOF36_004649</name>
</gene>
<evidence type="ECO:0000259" key="1">
    <source>
        <dbReference type="PROSITE" id="PS50930"/>
    </source>
</evidence>
<reference evidence="2 3" key="1">
    <citation type="submission" date="2021-03" db="EMBL/GenBank/DDBJ databases">
        <title>Sequencing the genomes of 1000 actinobacteria strains.</title>
        <authorList>
            <person name="Klenk H.-P."/>
        </authorList>
    </citation>
    <scope>NUCLEOTIDE SEQUENCE [LARGE SCALE GENOMIC DNA]</scope>
    <source>
        <strain evidence="2 3">DSM 45256</strain>
    </source>
</reference>
<sequence length="254" mass="27445">MQSGLSHSRSGAVTGSDTLIVMQQFEARDAGPPPRRIALDLAGNLLATTDDVRGLTGEHSTGHGEHQSPFHRIARESFANARNDPSWRGVAAIGPTAAGPETYLITPVAGSAGLVGWILSSTDVSGHDPAAHTIEPPETGRGIAARVAALAGDSVLLLDPKEIRFAEASRHSVWLITDHGRFRAVQRGMDNAQRELGRHGFVRVHRSFLVNPDRVRRVDHKGNGLIALSTDYHHAEEIPVSRRWTRTVRQALGV</sequence>